<keyword evidence="2" id="KW-1185">Reference proteome</keyword>
<dbReference type="Gene3D" id="1.10.3210.10">
    <property type="entry name" value="Hypothetical protein af1432"/>
    <property type="match status" value="1"/>
</dbReference>
<evidence type="ECO:0008006" key="3">
    <source>
        <dbReference type="Google" id="ProtNLM"/>
    </source>
</evidence>
<protein>
    <recommendedName>
        <fullName evidence="3">HD-GYP domain-containing protein</fullName>
    </recommendedName>
</protein>
<sequence>MNTQILAFTECPEFHALLEVECKELTGLRPMVHTEVEDLRGMLDLLQTVDVLVINEPENKKTLFDLRELVSTYHSNIKHIFILGEHSSDLKGVKFFQRIFISELFEAVKKSFAPIEKKVSGWTAIPLMAFTHFERLPFDLFVKLSDDKYIKRIPAYEEIQESLIHDFKKRGITDLFCEKEHNRDFSVMLINNMINKLDKDYDSIDTRITAGNDVFITTREIIQNLGIASKVITVCEAAIERITQDIYPEKNKFGAYVRSLKEQSSLEFQYRLIELTSFIGAQLIEDMNFFNKQDQMKKLVFASYFCDMTLSNPTHIHYRRPEATEKLGLEEHNKINFHALRASELVSTYKDTPKEVGLVIRQHHGSFSGIGFPAQKSSELLPLSKILMISQDLAYAILTDERNNALEVLRDYVRKHHSGGFQELLELVERTMGQNLKESA</sequence>
<dbReference type="AlphaFoldDB" id="A0AAX4HUF5"/>
<name>A0AAX4HUF5_9BACT</name>
<dbReference type="Proteomes" id="UP001324634">
    <property type="component" value="Chromosome"/>
</dbReference>
<evidence type="ECO:0000313" key="1">
    <source>
        <dbReference type="EMBL" id="WPU67011.1"/>
    </source>
</evidence>
<dbReference type="EMBL" id="CP139487">
    <property type="protein sequence ID" value="WPU67011.1"/>
    <property type="molecule type" value="Genomic_DNA"/>
</dbReference>
<dbReference type="Pfam" id="PF13487">
    <property type="entry name" value="HD_5"/>
    <property type="match status" value="1"/>
</dbReference>
<accession>A0AAX4HUF5</accession>
<dbReference type="RefSeq" id="WP_321399780.1">
    <property type="nucleotide sequence ID" value="NZ_CP139487.1"/>
</dbReference>
<dbReference type="KEGG" id="psti:SOO65_09630"/>
<gene>
    <name evidence="1" type="ORF">SOO65_09630</name>
</gene>
<organism evidence="1 2">
    <name type="scientific">Peredibacter starrii</name>
    <dbReference type="NCBI Taxonomy" id="28202"/>
    <lineage>
        <taxon>Bacteria</taxon>
        <taxon>Pseudomonadati</taxon>
        <taxon>Bdellovibrionota</taxon>
        <taxon>Bacteriovoracia</taxon>
        <taxon>Bacteriovoracales</taxon>
        <taxon>Bacteriovoracaceae</taxon>
        <taxon>Peredibacter</taxon>
    </lineage>
</organism>
<evidence type="ECO:0000313" key="2">
    <source>
        <dbReference type="Proteomes" id="UP001324634"/>
    </source>
</evidence>
<proteinExistence type="predicted"/>
<reference evidence="1 2" key="1">
    <citation type="submission" date="2023-11" db="EMBL/GenBank/DDBJ databases">
        <title>Peredibacter starrii A3.12.</title>
        <authorList>
            <person name="Mitchell R.J."/>
        </authorList>
    </citation>
    <scope>NUCLEOTIDE SEQUENCE [LARGE SCALE GENOMIC DNA]</scope>
    <source>
        <strain evidence="1 2">A3.12</strain>
    </source>
</reference>